<keyword evidence="3" id="KW-1185">Reference proteome</keyword>
<reference evidence="2 3" key="1">
    <citation type="submission" date="2019-09" db="EMBL/GenBank/DDBJ databases">
        <title>A chromosome-level genome assembly of the Chinese tupelo Nyssa sinensis.</title>
        <authorList>
            <person name="Yang X."/>
            <person name="Kang M."/>
            <person name="Yang Y."/>
            <person name="Xiong H."/>
            <person name="Wang M."/>
            <person name="Zhang Z."/>
            <person name="Wang Z."/>
            <person name="Wu H."/>
            <person name="Ma T."/>
            <person name="Liu J."/>
            <person name="Xi Z."/>
        </authorList>
    </citation>
    <scope>NUCLEOTIDE SEQUENCE [LARGE SCALE GENOMIC DNA]</scope>
    <source>
        <strain evidence="2">J267</strain>
        <tissue evidence="2">Leaf</tissue>
    </source>
</reference>
<protein>
    <submittedName>
        <fullName evidence="2">Uncharacterized protein</fullName>
    </submittedName>
</protein>
<dbReference type="EMBL" id="CM018047">
    <property type="protein sequence ID" value="KAA8524402.1"/>
    <property type="molecule type" value="Genomic_DNA"/>
</dbReference>
<sequence length="168" mass="19185">MTLADPKVFMEAMLSEMRRVMRVELEQVREWIDQMESAHEGQPQNVPNLRRRERVQPREVRVEDEEPYGAGFDDEDDRDSVVALGAIASLQEKSILDGGLSQSVFEAPSLSSEDNRRERCQGFEDRVVWTWSGYSGSWRAGFDFQLSRVHLGGVVLAVRVELDDLLAE</sequence>
<evidence type="ECO:0000313" key="3">
    <source>
        <dbReference type="Proteomes" id="UP000325577"/>
    </source>
</evidence>
<accession>A0A5J5A3L3</accession>
<organism evidence="2 3">
    <name type="scientific">Nyssa sinensis</name>
    <dbReference type="NCBI Taxonomy" id="561372"/>
    <lineage>
        <taxon>Eukaryota</taxon>
        <taxon>Viridiplantae</taxon>
        <taxon>Streptophyta</taxon>
        <taxon>Embryophyta</taxon>
        <taxon>Tracheophyta</taxon>
        <taxon>Spermatophyta</taxon>
        <taxon>Magnoliopsida</taxon>
        <taxon>eudicotyledons</taxon>
        <taxon>Gunneridae</taxon>
        <taxon>Pentapetalae</taxon>
        <taxon>asterids</taxon>
        <taxon>Cornales</taxon>
        <taxon>Nyssaceae</taxon>
        <taxon>Nyssa</taxon>
    </lineage>
</organism>
<evidence type="ECO:0000256" key="1">
    <source>
        <dbReference type="SAM" id="MobiDB-lite"/>
    </source>
</evidence>
<name>A0A5J5A3L3_9ASTE</name>
<dbReference type="AlphaFoldDB" id="A0A5J5A3L3"/>
<feature type="region of interest" description="Disordered" evidence="1">
    <location>
        <begin position="36"/>
        <end position="76"/>
    </location>
</feature>
<proteinExistence type="predicted"/>
<evidence type="ECO:0000313" key="2">
    <source>
        <dbReference type="EMBL" id="KAA8524402.1"/>
    </source>
</evidence>
<gene>
    <name evidence="2" type="ORF">F0562_010807</name>
</gene>
<feature type="compositionally biased region" description="Acidic residues" evidence="1">
    <location>
        <begin position="62"/>
        <end position="76"/>
    </location>
</feature>
<dbReference type="Proteomes" id="UP000325577">
    <property type="component" value="Linkage Group LG4"/>
</dbReference>